<comment type="caution">
    <text evidence="1">The sequence shown here is derived from an EMBL/GenBank/DDBJ whole genome shotgun (WGS) entry which is preliminary data.</text>
</comment>
<sequence>MPDSSSFATPPFHHLLGTHPAWSGRSMPSFTDLHPSQSRAAHILTVSVVLKKHEENISLLGLPIIKSPVSSTTIFILYLSKILLQSAVSVSRFFQYQHCCLLLSGFYWPTVRYHDGEVTCHLYLACSSSTKRPEDEVETCGAGKTTWLSLSSSMSLAARWCPHSPCPGLALVKVDKFMVTWHWPQIFADLL</sequence>
<dbReference type="EMBL" id="CM055736">
    <property type="protein sequence ID" value="KAJ8006590.1"/>
    <property type="molecule type" value="Genomic_DNA"/>
</dbReference>
<dbReference type="Proteomes" id="UP001157502">
    <property type="component" value="Chromosome 9"/>
</dbReference>
<name>A0ACC2GSZ8_DALPE</name>
<reference evidence="1" key="1">
    <citation type="submission" date="2021-05" db="EMBL/GenBank/DDBJ databases">
        <authorList>
            <person name="Pan Q."/>
            <person name="Jouanno E."/>
            <person name="Zahm M."/>
            <person name="Klopp C."/>
            <person name="Cabau C."/>
            <person name="Louis A."/>
            <person name="Berthelot C."/>
            <person name="Parey E."/>
            <person name="Roest Crollius H."/>
            <person name="Montfort J."/>
            <person name="Robinson-Rechavi M."/>
            <person name="Bouchez O."/>
            <person name="Lampietro C."/>
            <person name="Lopez Roques C."/>
            <person name="Donnadieu C."/>
            <person name="Postlethwait J."/>
            <person name="Bobe J."/>
            <person name="Dillon D."/>
            <person name="Chandos A."/>
            <person name="von Hippel F."/>
            <person name="Guiguen Y."/>
        </authorList>
    </citation>
    <scope>NUCLEOTIDE SEQUENCE</scope>
    <source>
        <strain evidence="1">YG-Jan2019</strain>
    </source>
</reference>
<accession>A0ACC2GSZ8</accession>
<protein>
    <submittedName>
        <fullName evidence="1">Uncharacterized protein</fullName>
    </submittedName>
</protein>
<evidence type="ECO:0000313" key="1">
    <source>
        <dbReference type="EMBL" id="KAJ8006590.1"/>
    </source>
</evidence>
<evidence type="ECO:0000313" key="2">
    <source>
        <dbReference type="Proteomes" id="UP001157502"/>
    </source>
</evidence>
<proteinExistence type="predicted"/>
<gene>
    <name evidence="1" type="ORF">DPEC_G00108830</name>
</gene>
<organism evidence="1 2">
    <name type="scientific">Dallia pectoralis</name>
    <name type="common">Alaska blackfish</name>
    <dbReference type="NCBI Taxonomy" id="75939"/>
    <lineage>
        <taxon>Eukaryota</taxon>
        <taxon>Metazoa</taxon>
        <taxon>Chordata</taxon>
        <taxon>Craniata</taxon>
        <taxon>Vertebrata</taxon>
        <taxon>Euteleostomi</taxon>
        <taxon>Actinopterygii</taxon>
        <taxon>Neopterygii</taxon>
        <taxon>Teleostei</taxon>
        <taxon>Protacanthopterygii</taxon>
        <taxon>Esociformes</taxon>
        <taxon>Umbridae</taxon>
        <taxon>Dallia</taxon>
    </lineage>
</organism>
<keyword evidence="2" id="KW-1185">Reference proteome</keyword>